<dbReference type="EMBL" id="BAAAQQ010000011">
    <property type="protein sequence ID" value="GAA2124235.1"/>
    <property type="molecule type" value="Genomic_DNA"/>
</dbReference>
<evidence type="ECO:0000313" key="2">
    <source>
        <dbReference type="Proteomes" id="UP001500575"/>
    </source>
</evidence>
<comment type="caution">
    <text evidence="1">The sequence shown here is derived from an EMBL/GenBank/DDBJ whole genome shotgun (WGS) entry which is preliminary data.</text>
</comment>
<gene>
    <name evidence="1" type="ORF">GCM10009843_20740</name>
</gene>
<sequence length="225" mass="24405">MGLPARFEAVGEALASGSCSIEACSVVGRELARDGVSLHEGLEALRFTYQRVRGYDPSYDDVLALSQAWSESTLGYLHQISCADPMTGLASLAHLRSRLADLYRGQGPEFGRVRHRYALVVADLPTDLFGVAEEATDPMTRSLRLSRLGEAARTVFAGAETVAGVGANRIVVLARRDERLGQRAALLRRMVDTLDLHGHLARVWIEGLPPTDLGAAQLLDELARP</sequence>
<proteinExistence type="predicted"/>
<evidence type="ECO:0008006" key="3">
    <source>
        <dbReference type="Google" id="ProtNLM"/>
    </source>
</evidence>
<accession>A0ABN2YAI4</accession>
<dbReference type="Proteomes" id="UP001500575">
    <property type="component" value="Unassembled WGS sequence"/>
</dbReference>
<reference evidence="1 2" key="1">
    <citation type="journal article" date="2019" name="Int. J. Syst. Evol. Microbiol.">
        <title>The Global Catalogue of Microorganisms (GCM) 10K type strain sequencing project: providing services to taxonomists for standard genome sequencing and annotation.</title>
        <authorList>
            <consortium name="The Broad Institute Genomics Platform"/>
            <consortium name="The Broad Institute Genome Sequencing Center for Infectious Disease"/>
            <person name="Wu L."/>
            <person name="Ma J."/>
        </authorList>
    </citation>
    <scope>NUCLEOTIDE SEQUENCE [LARGE SCALE GENOMIC DNA]</scope>
    <source>
        <strain evidence="1 2">JCM 16021</strain>
    </source>
</reference>
<protein>
    <recommendedName>
        <fullName evidence="3">CdaR GGDEF-like domain-containing protein</fullName>
    </recommendedName>
</protein>
<name>A0ABN2YAI4_9ACTN</name>
<organism evidence="1 2">
    <name type="scientific">Nocardioides bigeumensis</name>
    <dbReference type="NCBI Taxonomy" id="433657"/>
    <lineage>
        <taxon>Bacteria</taxon>
        <taxon>Bacillati</taxon>
        <taxon>Actinomycetota</taxon>
        <taxon>Actinomycetes</taxon>
        <taxon>Propionibacteriales</taxon>
        <taxon>Nocardioidaceae</taxon>
        <taxon>Nocardioides</taxon>
    </lineage>
</organism>
<keyword evidence="2" id="KW-1185">Reference proteome</keyword>
<evidence type="ECO:0000313" key="1">
    <source>
        <dbReference type="EMBL" id="GAA2124235.1"/>
    </source>
</evidence>